<accession>A0A835LZT4</accession>
<dbReference type="Proteomes" id="UP000631114">
    <property type="component" value="Unassembled WGS sequence"/>
</dbReference>
<organism evidence="1 2">
    <name type="scientific">Coptis chinensis</name>
    <dbReference type="NCBI Taxonomy" id="261450"/>
    <lineage>
        <taxon>Eukaryota</taxon>
        <taxon>Viridiplantae</taxon>
        <taxon>Streptophyta</taxon>
        <taxon>Embryophyta</taxon>
        <taxon>Tracheophyta</taxon>
        <taxon>Spermatophyta</taxon>
        <taxon>Magnoliopsida</taxon>
        <taxon>Ranunculales</taxon>
        <taxon>Ranunculaceae</taxon>
        <taxon>Coptidoideae</taxon>
        <taxon>Coptis</taxon>
    </lineage>
</organism>
<proteinExistence type="predicted"/>
<evidence type="ECO:0000313" key="1">
    <source>
        <dbReference type="EMBL" id="KAF9613645.1"/>
    </source>
</evidence>
<comment type="caution">
    <text evidence="1">The sequence shown here is derived from an EMBL/GenBank/DDBJ whole genome shotgun (WGS) entry which is preliminary data.</text>
</comment>
<reference evidence="1 2" key="1">
    <citation type="submission" date="2020-10" db="EMBL/GenBank/DDBJ databases">
        <title>The Coptis chinensis genome and diversification of protoberbering-type alkaloids.</title>
        <authorList>
            <person name="Wang B."/>
            <person name="Shu S."/>
            <person name="Song C."/>
            <person name="Liu Y."/>
        </authorList>
    </citation>
    <scope>NUCLEOTIDE SEQUENCE [LARGE SCALE GENOMIC DNA]</scope>
    <source>
        <strain evidence="1">HL-2020</strain>
        <tissue evidence="1">Leaf</tissue>
    </source>
</reference>
<dbReference type="EMBL" id="JADFTS010000003">
    <property type="protein sequence ID" value="KAF9613645.1"/>
    <property type="molecule type" value="Genomic_DNA"/>
</dbReference>
<gene>
    <name evidence="1" type="ORF">IFM89_009471</name>
</gene>
<sequence>MTQVFAGHLTTLELDVVSTENMVIVWIAFGIMTRKGDHSPCHQLIDKAWVPTPSHWCPDVHQQHQQLEEEKVALGMSSELHPIARTLQVVNGGGMEDWESVLSKSDASLIQEQSFLGWAMGEVEDLSSSLKHLLQNGGGGLDF</sequence>
<name>A0A835LZT4_9MAGN</name>
<evidence type="ECO:0000313" key="2">
    <source>
        <dbReference type="Proteomes" id="UP000631114"/>
    </source>
</evidence>
<keyword evidence="2" id="KW-1185">Reference proteome</keyword>
<dbReference type="OrthoDB" id="1750630at2759"/>
<protein>
    <submittedName>
        <fullName evidence="1">Uncharacterized protein</fullName>
    </submittedName>
</protein>
<dbReference type="AlphaFoldDB" id="A0A835LZT4"/>